<dbReference type="EC" id="2.7.7.108" evidence="5"/>
<dbReference type="PANTHER" id="PTHR39560">
    <property type="entry name" value="PROTEIN ADENYLYLTRANSFERASE FIC-RELATED"/>
    <property type="match status" value="1"/>
</dbReference>
<dbReference type="Proteomes" id="UP000271137">
    <property type="component" value="Unassembled WGS sequence"/>
</dbReference>
<evidence type="ECO:0000259" key="8">
    <source>
        <dbReference type="PROSITE" id="PS51459"/>
    </source>
</evidence>
<dbReference type="SUPFAM" id="SSF140931">
    <property type="entry name" value="Fic-like"/>
    <property type="match status" value="1"/>
</dbReference>
<evidence type="ECO:0000256" key="1">
    <source>
        <dbReference type="ARBA" id="ARBA00022679"/>
    </source>
</evidence>
<dbReference type="InterPro" id="IPR003812">
    <property type="entry name" value="Fido"/>
</dbReference>
<gene>
    <name evidence="9" type="ORF">EJO66_20345</name>
</gene>
<dbReference type="RefSeq" id="WP_125965925.1">
    <property type="nucleotide sequence ID" value="NZ_CBFHCE010000388.1"/>
</dbReference>
<evidence type="ECO:0000256" key="5">
    <source>
        <dbReference type="ARBA" id="ARBA00034531"/>
    </source>
</evidence>
<reference evidence="9 10" key="1">
    <citation type="submission" date="2018-12" db="EMBL/GenBank/DDBJ databases">
        <title>The genome sequences of strain 502.</title>
        <authorList>
            <person name="Gao J."/>
            <person name="Sun J."/>
        </authorList>
    </citation>
    <scope>NUCLEOTIDE SEQUENCE [LARGE SCALE GENOMIC DNA]</scope>
    <source>
        <strain evidence="9 10">502</strain>
    </source>
</reference>
<evidence type="ECO:0000256" key="4">
    <source>
        <dbReference type="ARBA" id="ARBA00022840"/>
    </source>
</evidence>
<protein>
    <recommendedName>
        <fullName evidence="5">protein adenylyltransferase</fullName>
        <ecNumber evidence="5">2.7.7.108</ecNumber>
    </recommendedName>
</protein>
<evidence type="ECO:0000256" key="3">
    <source>
        <dbReference type="ARBA" id="ARBA00022741"/>
    </source>
</evidence>
<keyword evidence="2" id="KW-0548">Nucleotidyltransferase</keyword>
<dbReference type="PANTHER" id="PTHR39560:SF1">
    <property type="entry name" value="PROTEIN ADENYLYLTRANSFERASE FIC-RELATED"/>
    <property type="match status" value="1"/>
</dbReference>
<evidence type="ECO:0000313" key="10">
    <source>
        <dbReference type="Proteomes" id="UP000271137"/>
    </source>
</evidence>
<dbReference type="Gene3D" id="1.10.3290.10">
    <property type="entry name" value="Fido-like domain"/>
    <property type="match status" value="1"/>
</dbReference>
<evidence type="ECO:0000256" key="7">
    <source>
        <dbReference type="ARBA" id="ARBA00048696"/>
    </source>
</evidence>
<dbReference type="PROSITE" id="PS51459">
    <property type="entry name" value="FIDO"/>
    <property type="match status" value="1"/>
</dbReference>
<comment type="catalytic activity">
    <reaction evidence="7">
        <text>L-tyrosyl-[protein] + ATP = O-(5'-adenylyl)-L-tyrosyl-[protein] + diphosphate</text>
        <dbReference type="Rhea" id="RHEA:54288"/>
        <dbReference type="Rhea" id="RHEA-COMP:10136"/>
        <dbReference type="Rhea" id="RHEA-COMP:13846"/>
        <dbReference type="ChEBI" id="CHEBI:30616"/>
        <dbReference type="ChEBI" id="CHEBI:33019"/>
        <dbReference type="ChEBI" id="CHEBI:46858"/>
        <dbReference type="ChEBI" id="CHEBI:83624"/>
        <dbReference type="EC" id="2.7.7.108"/>
    </reaction>
</comment>
<accession>A0ABY0A3A8</accession>
<dbReference type="InterPro" id="IPR036597">
    <property type="entry name" value="Fido-like_dom_sf"/>
</dbReference>
<evidence type="ECO:0000256" key="2">
    <source>
        <dbReference type="ARBA" id="ARBA00022695"/>
    </source>
</evidence>
<keyword evidence="3" id="KW-0547">Nucleotide-binding</keyword>
<keyword evidence="1" id="KW-0808">Transferase</keyword>
<keyword evidence="10" id="KW-1185">Reference proteome</keyword>
<feature type="domain" description="Fido" evidence="8">
    <location>
        <begin position="51"/>
        <end position="193"/>
    </location>
</feature>
<sequence length="247" mass="27901">MFDPFKDFEQAGYLRNRYGEKDLQIVQELEHQLFRAGLDQAIAHLAKRRRLGYDDFLAVHRILFSAFYPWAGQDRAATAPDIAVTKAGTWFSHPADARRAVEEGLRIARDKRQFRQRSGEVMGLFAYGHPFLDGNGRTMLVVHSELCHRAGFSIEWHRTRKTDCLEALSAEIASPGKGILDDYLEPFVGVHQERPLWGGVIDTLSGLDGQGPEDTIAGEHSDAEVARQYRDFERQRGYSVEPDDGGP</sequence>
<keyword evidence="4" id="KW-0067">ATP-binding</keyword>
<evidence type="ECO:0000313" key="9">
    <source>
        <dbReference type="EMBL" id="RSZ32810.1"/>
    </source>
</evidence>
<proteinExistence type="predicted"/>
<dbReference type="Pfam" id="PF02661">
    <property type="entry name" value="Fic"/>
    <property type="match status" value="1"/>
</dbReference>
<dbReference type="EMBL" id="RXFQ01000012">
    <property type="protein sequence ID" value="RSZ32810.1"/>
    <property type="molecule type" value="Genomic_DNA"/>
</dbReference>
<evidence type="ECO:0000256" key="6">
    <source>
        <dbReference type="ARBA" id="ARBA00047939"/>
    </source>
</evidence>
<comment type="caution">
    <text evidence="9">The sequence shown here is derived from an EMBL/GenBank/DDBJ whole genome shotgun (WGS) entry which is preliminary data.</text>
</comment>
<name>A0ABY0A3A8_9BURK</name>
<comment type="catalytic activity">
    <reaction evidence="6">
        <text>L-threonyl-[protein] + ATP = 3-O-(5'-adenylyl)-L-threonyl-[protein] + diphosphate</text>
        <dbReference type="Rhea" id="RHEA:54292"/>
        <dbReference type="Rhea" id="RHEA-COMP:11060"/>
        <dbReference type="Rhea" id="RHEA-COMP:13847"/>
        <dbReference type="ChEBI" id="CHEBI:30013"/>
        <dbReference type="ChEBI" id="CHEBI:30616"/>
        <dbReference type="ChEBI" id="CHEBI:33019"/>
        <dbReference type="ChEBI" id="CHEBI:138113"/>
        <dbReference type="EC" id="2.7.7.108"/>
    </reaction>
</comment>
<organism evidence="9 10">
    <name type="scientific">Variovorax beijingensis</name>
    <dbReference type="NCBI Taxonomy" id="2496117"/>
    <lineage>
        <taxon>Bacteria</taxon>
        <taxon>Pseudomonadati</taxon>
        <taxon>Pseudomonadota</taxon>
        <taxon>Betaproteobacteria</taxon>
        <taxon>Burkholderiales</taxon>
        <taxon>Comamonadaceae</taxon>
        <taxon>Variovorax</taxon>
    </lineage>
</organism>